<evidence type="ECO:0000313" key="5">
    <source>
        <dbReference type="Proteomes" id="UP000283210"/>
    </source>
</evidence>
<dbReference type="OrthoDB" id="9991235at2759"/>
<evidence type="ECO:0000256" key="2">
    <source>
        <dbReference type="SAM" id="MobiDB-lite"/>
    </source>
</evidence>
<dbReference type="InterPro" id="IPR050135">
    <property type="entry name" value="dGTPase-like"/>
</dbReference>
<dbReference type="GO" id="GO:0045088">
    <property type="term" value="P:regulation of innate immune response"/>
    <property type="evidence" value="ECO:0007669"/>
    <property type="project" value="TreeGrafter"/>
</dbReference>
<reference evidence="4 5" key="2">
    <citation type="submission" date="2019-01" db="EMBL/GenBank/DDBJ databases">
        <title>A chromosome length genome reference of the Java medaka (oryzias javanicus).</title>
        <authorList>
            <person name="Herpin A."/>
            <person name="Takehana Y."/>
            <person name="Naruse K."/>
            <person name="Ansai S."/>
            <person name="Kawaguchi M."/>
        </authorList>
    </citation>
    <scope>NUCLEOTIDE SEQUENCE [LARGE SCALE GENOMIC DNA]</scope>
    <source>
        <strain evidence="4">RS831</strain>
        <tissue evidence="4">Whole body</tissue>
    </source>
</reference>
<accession>A0A437D7H0</accession>
<name>A0A437D7H0_ORYJA</name>
<feature type="region of interest" description="Disordered" evidence="2">
    <location>
        <begin position="673"/>
        <end position="693"/>
    </location>
</feature>
<dbReference type="Pfam" id="PF01966">
    <property type="entry name" value="HD"/>
    <property type="match status" value="1"/>
</dbReference>
<gene>
    <name evidence="4" type="ORF">OJAV_G00066550</name>
</gene>
<dbReference type="GO" id="GO:0051607">
    <property type="term" value="P:defense response to virus"/>
    <property type="evidence" value="ECO:0007669"/>
    <property type="project" value="TreeGrafter"/>
</dbReference>
<dbReference type="PANTHER" id="PTHR11373">
    <property type="entry name" value="DEOXYNUCLEOSIDE TRIPHOSPHATE TRIPHOSPHOHYDROLASE"/>
    <property type="match status" value="1"/>
</dbReference>
<evidence type="ECO:0000313" key="4">
    <source>
        <dbReference type="EMBL" id="RVE70637.1"/>
    </source>
</evidence>
<dbReference type="GO" id="GO:0006203">
    <property type="term" value="P:dGTP catabolic process"/>
    <property type="evidence" value="ECO:0007669"/>
    <property type="project" value="TreeGrafter"/>
</dbReference>
<dbReference type="Proteomes" id="UP000283210">
    <property type="component" value="Chromosome 7"/>
</dbReference>
<dbReference type="GO" id="GO:0008832">
    <property type="term" value="F:dGTPase activity"/>
    <property type="evidence" value="ECO:0007669"/>
    <property type="project" value="TreeGrafter"/>
</dbReference>
<dbReference type="SUPFAM" id="SSF109604">
    <property type="entry name" value="HD-domain/PDEase-like"/>
    <property type="match status" value="1"/>
</dbReference>
<dbReference type="Gene3D" id="1.10.3210.10">
    <property type="entry name" value="Hypothetical protein af1432"/>
    <property type="match status" value="1"/>
</dbReference>
<dbReference type="PROSITE" id="PS51831">
    <property type="entry name" value="HD"/>
    <property type="match status" value="1"/>
</dbReference>
<keyword evidence="5" id="KW-1185">Reference proteome</keyword>
<sequence>MAQNSSRKLGKVFCDSIHGHVELHPLLVKIIDTPQFQRLRNIKQLGGGYLVYPGASHNRFEHSIGVAYLAGELAKTLQNNQPELKINERDILCVQIAGLCHDLGHGPFSHLFDQMFMPQACGNADWTHEMASLEMFEYLVRVNKLHQVMKKEYGLNIKDDQEDEEDDQEDEEDDQEDEEDDLVFIKELILGEPLNASSADWPYEGRKLEKSFLYDIVSNKQNGIDVDKFDYFARDCHHTGIKNNFDHMRYFKFARVIEVETDPKNQIKRKHICSRDKEVWNLYDLFHTRLLLHRRVCHHKVTTNVQIMIKDALLKANKHSKIKGTGGAVFTLSDAKKDMEAYTKLTDEVTEIILHSSKKGMKEAKEILERIKRRNLYKLVGEAKIEQLKIIPNEKIIKLKENLKDCLTDEDFEGIENETLMVVIMDPFLHCVIHCSLRHHAESVTESPPQKKRRLDKKIPKENIMSLKSRLERVLTVDDFDGIRNESLEVVVRQKQDKTISKEKIESLRQELADDLSDEEFEKIKNGSLAVMVMKKKDMEMLKKIESQRPQLAKVFEKLRTGSVEEKIENLKEDLKNILPEKDDNDCFEVVPITYSYGKGKKDPIKYTYFYKKDDPERGFTISRNKLSNFLPEDFLEQTFRVYWKTDDKKHTEEAKQKFKTWCKRTGSEEIDILVDNDLDPSQPPQDEATTSA</sequence>
<feature type="domain" description="HD" evidence="3">
    <location>
        <begin position="59"/>
        <end position="232"/>
    </location>
</feature>
<dbReference type="PANTHER" id="PTHR11373:SF4">
    <property type="entry name" value="DEOXYNUCLEOSIDE TRIPHOSPHATE TRIPHOSPHOHYDROLASE SAMHD1"/>
    <property type="match status" value="1"/>
</dbReference>
<feature type="region of interest" description="Disordered" evidence="2">
    <location>
        <begin position="156"/>
        <end position="179"/>
    </location>
</feature>
<protein>
    <recommendedName>
        <fullName evidence="3">HD domain-containing protein</fullName>
    </recommendedName>
</protein>
<dbReference type="CDD" id="cd00077">
    <property type="entry name" value="HDc"/>
    <property type="match status" value="1"/>
</dbReference>
<dbReference type="GO" id="GO:0005634">
    <property type="term" value="C:nucleus"/>
    <property type="evidence" value="ECO:0007669"/>
    <property type="project" value="TreeGrafter"/>
</dbReference>
<feature type="compositionally biased region" description="Acidic residues" evidence="2">
    <location>
        <begin position="160"/>
        <end position="179"/>
    </location>
</feature>
<reference evidence="4 5" key="1">
    <citation type="submission" date="2018-11" db="EMBL/GenBank/DDBJ databases">
        <authorList>
            <person name="Lopez-Roques C."/>
            <person name="Donnadieu C."/>
            <person name="Bouchez O."/>
            <person name="Klopp C."/>
            <person name="Cabau C."/>
            <person name="Zahm M."/>
        </authorList>
    </citation>
    <scope>NUCLEOTIDE SEQUENCE [LARGE SCALE GENOMIC DNA]</scope>
    <source>
        <strain evidence="4">RS831</strain>
        <tissue evidence="4">Whole body</tissue>
    </source>
</reference>
<dbReference type="InterPro" id="IPR006674">
    <property type="entry name" value="HD_domain"/>
</dbReference>
<dbReference type="AlphaFoldDB" id="A0A437D7H0"/>
<organism evidence="4 5">
    <name type="scientific">Oryzias javanicus</name>
    <name type="common">Javanese ricefish</name>
    <name type="synonym">Aplocheilus javanicus</name>
    <dbReference type="NCBI Taxonomy" id="123683"/>
    <lineage>
        <taxon>Eukaryota</taxon>
        <taxon>Metazoa</taxon>
        <taxon>Chordata</taxon>
        <taxon>Craniata</taxon>
        <taxon>Vertebrata</taxon>
        <taxon>Euteleostomi</taxon>
        <taxon>Actinopterygii</taxon>
        <taxon>Neopterygii</taxon>
        <taxon>Teleostei</taxon>
        <taxon>Neoteleostei</taxon>
        <taxon>Acanthomorphata</taxon>
        <taxon>Ovalentaria</taxon>
        <taxon>Atherinomorphae</taxon>
        <taxon>Beloniformes</taxon>
        <taxon>Adrianichthyidae</taxon>
        <taxon>Oryziinae</taxon>
        <taxon>Oryzias</taxon>
    </lineage>
</organism>
<dbReference type="EMBL" id="CM012443">
    <property type="protein sequence ID" value="RVE70637.1"/>
    <property type="molecule type" value="Genomic_DNA"/>
</dbReference>
<evidence type="ECO:0000256" key="1">
    <source>
        <dbReference type="ARBA" id="ARBA00005776"/>
    </source>
</evidence>
<evidence type="ECO:0000259" key="3">
    <source>
        <dbReference type="PROSITE" id="PS51831"/>
    </source>
</evidence>
<proteinExistence type="inferred from homology"/>
<comment type="similarity">
    <text evidence="1">Belongs to the SAMHD1 family.</text>
</comment>
<dbReference type="SMART" id="SM00471">
    <property type="entry name" value="HDc"/>
    <property type="match status" value="1"/>
</dbReference>
<dbReference type="InterPro" id="IPR003607">
    <property type="entry name" value="HD/PDEase_dom"/>
</dbReference>
<dbReference type="Gene3D" id="3.30.70.2760">
    <property type="match status" value="1"/>
</dbReference>